<dbReference type="InterPro" id="IPR005841">
    <property type="entry name" value="Alpha-D-phosphohexomutase_SF"/>
</dbReference>
<evidence type="ECO:0000256" key="5">
    <source>
        <dbReference type="ARBA" id="ARBA00022842"/>
    </source>
</evidence>
<dbReference type="PANTHER" id="PTHR43771">
    <property type="entry name" value="PHOSPHOMANNOMUTASE"/>
    <property type="match status" value="1"/>
</dbReference>
<dbReference type="GO" id="GO:0005975">
    <property type="term" value="P:carbohydrate metabolic process"/>
    <property type="evidence" value="ECO:0007669"/>
    <property type="project" value="InterPro"/>
</dbReference>
<dbReference type="PRINTS" id="PR00509">
    <property type="entry name" value="PGMPMM"/>
</dbReference>
<dbReference type="PANTHER" id="PTHR43771:SF2">
    <property type="entry name" value="PHOSPHOMANNOMUTASE_PHOSPHOGLUCOMUTASE"/>
    <property type="match status" value="1"/>
</dbReference>
<dbReference type="Gene3D" id="3.30.310.50">
    <property type="entry name" value="Alpha-D-phosphohexomutase, C-terminal domain"/>
    <property type="match status" value="1"/>
</dbReference>
<evidence type="ECO:0000256" key="3">
    <source>
        <dbReference type="ARBA" id="ARBA00022553"/>
    </source>
</evidence>
<evidence type="ECO:0000256" key="4">
    <source>
        <dbReference type="ARBA" id="ARBA00022723"/>
    </source>
</evidence>
<reference evidence="12" key="2">
    <citation type="journal article" date="2021" name="PeerJ">
        <title>Extensive microbial diversity within the chicken gut microbiome revealed by metagenomics and culture.</title>
        <authorList>
            <person name="Gilroy R."/>
            <person name="Ravi A."/>
            <person name="Getino M."/>
            <person name="Pursley I."/>
            <person name="Horton D.L."/>
            <person name="Alikhan N.F."/>
            <person name="Baker D."/>
            <person name="Gharbi K."/>
            <person name="Hall N."/>
            <person name="Watson M."/>
            <person name="Adriaenssens E.M."/>
            <person name="Foster-Nyarko E."/>
            <person name="Jarju S."/>
            <person name="Secka A."/>
            <person name="Antonio M."/>
            <person name="Oren A."/>
            <person name="Chaudhuri R.R."/>
            <person name="La Ragione R."/>
            <person name="Hildebrand F."/>
            <person name="Pallen M.J."/>
        </authorList>
    </citation>
    <scope>NUCLEOTIDE SEQUENCE</scope>
    <source>
        <strain evidence="12">CHK165-10780</strain>
    </source>
</reference>
<keyword evidence="4 7" id="KW-0479">Metal-binding</keyword>
<dbReference type="InterPro" id="IPR016066">
    <property type="entry name" value="A-D-PHexomutase_CS"/>
</dbReference>
<name>A0A9D0YZG2_9FIRM</name>
<dbReference type="InterPro" id="IPR005844">
    <property type="entry name" value="A-D-PHexomutase_a/b/a-I"/>
</dbReference>
<evidence type="ECO:0000256" key="1">
    <source>
        <dbReference type="ARBA" id="ARBA00001946"/>
    </source>
</evidence>
<keyword evidence="3" id="KW-0597">Phosphoprotein</keyword>
<dbReference type="Pfam" id="PF02879">
    <property type="entry name" value="PGM_PMM_II"/>
    <property type="match status" value="1"/>
</dbReference>
<evidence type="ECO:0000256" key="6">
    <source>
        <dbReference type="ARBA" id="ARBA00023235"/>
    </source>
</evidence>
<comment type="similarity">
    <text evidence="2 7">Belongs to the phosphohexose mutase family.</text>
</comment>
<dbReference type="SUPFAM" id="SSF53738">
    <property type="entry name" value="Phosphoglucomutase, first 3 domains"/>
    <property type="match status" value="3"/>
</dbReference>
<dbReference type="EMBL" id="DVFU01000078">
    <property type="protein sequence ID" value="HIQ64889.1"/>
    <property type="molecule type" value="Genomic_DNA"/>
</dbReference>
<feature type="domain" description="Alpha-D-phosphohexomutase alpha/beta/alpha" evidence="10">
    <location>
        <begin position="156"/>
        <end position="255"/>
    </location>
</feature>
<dbReference type="Pfam" id="PF02878">
    <property type="entry name" value="PGM_PMM_I"/>
    <property type="match status" value="1"/>
</dbReference>
<dbReference type="GO" id="GO:0000287">
    <property type="term" value="F:magnesium ion binding"/>
    <property type="evidence" value="ECO:0007669"/>
    <property type="project" value="InterPro"/>
</dbReference>
<dbReference type="AlphaFoldDB" id="A0A9D0YZG2"/>
<accession>A0A9D0YZG2</accession>
<dbReference type="InterPro" id="IPR005843">
    <property type="entry name" value="A-D-PHexomutase_C"/>
</dbReference>
<evidence type="ECO:0000259" key="9">
    <source>
        <dbReference type="Pfam" id="PF02878"/>
    </source>
</evidence>
<evidence type="ECO:0000256" key="7">
    <source>
        <dbReference type="RuleBase" id="RU004326"/>
    </source>
</evidence>
<feature type="domain" description="Alpha-D-phosphohexomutase C-terminal" evidence="8">
    <location>
        <begin position="375"/>
        <end position="467"/>
    </location>
</feature>
<comment type="caution">
    <text evidence="12">The sequence shown here is derived from an EMBL/GenBank/DDBJ whole genome shotgun (WGS) entry which is preliminary data.</text>
</comment>
<dbReference type="CDD" id="cd03089">
    <property type="entry name" value="PMM_PGM"/>
    <property type="match status" value="1"/>
</dbReference>
<dbReference type="Pfam" id="PF02880">
    <property type="entry name" value="PGM_PMM_III"/>
    <property type="match status" value="1"/>
</dbReference>
<dbReference type="Proteomes" id="UP000886725">
    <property type="component" value="Unassembled WGS sequence"/>
</dbReference>
<evidence type="ECO:0000313" key="12">
    <source>
        <dbReference type="EMBL" id="HIQ64889.1"/>
    </source>
</evidence>
<feature type="domain" description="Alpha-D-phosphohexomutase alpha/beta/alpha" evidence="9">
    <location>
        <begin position="11"/>
        <end position="124"/>
    </location>
</feature>
<dbReference type="GO" id="GO:0016868">
    <property type="term" value="F:intramolecular phosphotransferase activity"/>
    <property type="evidence" value="ECO:0007669"/>
    <property type="project" value="InterPro"/>
</dbReference>
<dbReference type="Pfam" id="PF00408">
    <property type="entry name" value="PGM_PMM_IV"/>
    <property type="match status" value="1"/>
</dbReference>
<dbReference type="SUPFAM" id="SSF55957">
    <property type="entry name" value="Phosphoglucomutase, C-terminal domain"/>
    <property type="match status" value="1"/>
</dbReference>
<organism evidence="12 13">
    <name type="scientific">Candidatus Faecenecus gallistercoris</name>
    <dbReference type="NCBI Taxonomy" id="2840793"/>
    <lineage>
        <taxon>Bacteria</taxon>
        <taxon>Bacillati</taxon>
        <taxon>Bacillota</taxon>
        <taxon>Bacillota incertae sedis</taxon>
        <taxon>Candidatus Faecenecus</taxon>
    </lineage>
</organism>
<evidence type="ECO:0000259" key="10">
    <source>
        <dbReference type="Pfam" id="PF02879"/>
    </source>
</evidence>
<keyword evidence="6" id="KW-0413">Isomerase</keyword>
<evidence type="ECO:0000256" key="2">
    <source>
        <dbReference type="ARBA" id="ARBA00010231"/>
    </source>
</evidence>
<keyword evidence="5 7" id="KW-0460">Magnesium</keyword>
<gene>
    <name evidence="12" type="ORF">IAC85_04030</name>
</gene>
<dbReference type="InterPro" id="IPR016055">
    <property type="entry name" value="A-D-PHexomutase_a/b/a-I/II/III"/>
</dbReference>
<dbReference type="InterPro" id="IPR005846">
    <property type="entry name" value="A-D-PHexomutase_a/b/a-III"/>
</dbReference>
<dbReference type="InterPro" id="IPR005845">
    <property type="entry name" value="A-D-PHexomutase_a/b/a-II"/>
</dbReference>
<evidence type="ECO:0000313" key="13">
    <source>
        <dbReference type="Proteomes" id="UP000886725"/>
    </source>
</evidence>
<reference evidence="12" key="1">
    <citation type="submission" date="2020-10" db="EMBL/GenBank/DDBJ databases">
        <authorList>
            <person name="Gilroy R."/>
        </authorList>
    </citation>
    <scope>NUCLEOTIDE SEQUENCE</scope>
    <source>
        <strain evidence="12">CHK165-10780</strain>
    </source>
</reference>
<proteinExistence type="inferred from homology"/>
<protein>
    <submittedName>
        <fullName evidence="12">Phosphomannomutase/phosphoglucomutase</fullName>
    </submittedName>
</protein>
<feature type="domain" description="Alpha-D-phosphohexomutase alpha/beta/alpha" evidence="11">
    <location>
        <begin position="260"/>
        <end position="369"/>
    </location>
</feature>
<dbReference type="PROSITE" id="PS00710">
    <property type="entry name" value="PGM_PMM"/>
    <property type="match status" value="1"/>
</dbReference>
<comment type="cofactor">
    <cofactor evidence="1">
        <name>Mg(2+)</name>
        <dbReference type="ChEBI" id="CHEBI:18420"/>
    </cofactor>
</comment>
<sequence length="473" mass="52983">MKIVRDIDPYIFRGYDIRGIAGENLTEDVAYTIGLSFGTKLANEGKTICMVGRDNRLSSPMLANALITGILETGTDVVDLGVCTTPMYYYACINNKIESGIMVTASHNPKEDNGFKIAFDKSGNACGQDIQDFKDFTCHAEFKQGTGKHLYYDIKEEYFELMKSSIKMGPRHVKVVVDCGNGTTSLFAKDLYSQFPMDLTMMFDESDGSFPNHHPDPSVESNLEQLKKKVIELGADVGISFDGDGDRVGMVTNTGRFVPADQYMILMVRDIFQKSLNKKVLFDVKCSKALPDEIERLGGTYICYKTGNSYTKRETREKDCVLGGELSGHIYFRDKFLGFDSGMYAGLRLVELLSNTDKTMDELLSDIPKYYATPEIKIATEDSKKFQIVEKVKEYAYEKGYNINDIDGVRVTFDKIPTSNTADENIQSAYAAGWALVRASNTGPNITVRFEGSTEEAKEELQTEFMNVLNRYL</sequence>
<evidence type="ECO:0000259" key="11">
    <source>
        <dbReference type="Pfam" id="PF02880"/>
    </source>
</evidence>
<evidence type="ECO:0000259" key="8">
    <source>
        <dbReference type="Pfam" id="PF00408"/>
    </source>
</evidence>
<dbReference type="InterPro" id="IPR036900">
    <property type="entry name" value="A-D-PHexomutase_C_sf"/>
</dbReference>
<dbReference type="Gene3D" id="3.40.120.10">
    <property type="entry name" value="Alpha-D-Glucose-1,6-Bisphosphate, subunit A, domain 3"/>
    <property type="match status" value="3"/>
</dbReference>